<dbReference type="EMBL" id="OOIL02004368">
    <property type="protein sequence ID" value="VFQ91522.1"/>
    <property type="molecule type" value="Genomic_DNA"/>
</dbReference>
<proteinExistence type="predicted"/>
<protein>
    <submittedName>
        <fullName evidence="1">Uncharacterized protein</fullName>
    </submittedName>
</protein>
<sequence>MWNKLCYNYHFTLCPICFQIWTDWKYLSYPFLGSVRYKEYLDRCTKGIGCSIGMIFPCGRKENKIEGEAEEEKQKF</sequence>
<reference evidence="1 2" key="1">
    <citation type="submission" date="2018-04" db="EMBL/GenBank/DDBJ databases">
        <authorList>
            <person name="Vogel A."/>
        </authorList>
    </citation>
    <scope>NUCLEOTIDE SEQUENCE [LARGE SCALE GENOMIC DNA]</scope>
</reference>
<evidence type="ECO:0000313" key="1">
    <source>
        <dbReference type="EMBL" id="VFQ91522.1"/>
    </source>
</evidence>
<accession>A0A484MRJ3</accession>
<organism evidence="1 2">
    <name type="scientific">Cuscuta campestris</name>
    <dbReference type="NCBI Taxonomy" id="132261"/>
    <lineage>
        <taxon>Eukaryota</taxon>
        <taxon>Viridiplantae</taxon>
        <taxon>Streptophyta</taxon>
        <taxon>Embryophyta</taxon>
        <taxon>Tracheophyta</taxon>
        <taxon>Spermatophyta</taxon>
        <taxon>Magnoliopsida</taxon>
        <taxon>eudicotyledons</taxon>
        <taxon>Gunneridae</taxon>
        <taxon>Pentapetalae</taxon>
        <taxon>asterids</taxon>
        <taxon>lamiids</taxon>
        <taxon>Solanales</taxon>
        <taxon>Convolvulaceae</taxon>
        <taxon>Cuscuteae</taxon>
        <taxon>Cuscuta</taxon>
        <taxon>Cuscuta subgen. Grammica</taxon>
        <taxon>Cuscuta sect. Cleistogrammica</taxon>
    </lineage>
</organism>
<gene>
    <name evidence="1" type="ORF">CCAM_LOCUS33298</name>
</gene>
<evidence type="ECO:0000313" key="2">
    <source>
        <dbReference type="Proteomes" id="UP000595140"/>
    </source>
</evidence>
<name>A0A484MRJ3_9ASTE</name>
<dbReference type="AlphaFoldDB" id="A0A484MRJ3"/>
<dbReference type="Proteomes" id="UP000595140">
    <property type="component" value="Unassembled WGS sequence"/>
</dbReference>
<keyword evidence="2" id="KW-1185">Reference proteome</keyword>